<accession>A0A2Z6S5S4</accession>
<dbReference type="STRING" id="94130.A0A2Z6S5S4"/>
<dbReference type="PANTHER" id="PTHR44167">
    <property type="entry name" value="OVARIAN-SPECIFIC SERINE/THREONINE-PROTEIN KINASE LOK-RELATED"/>
    <property type="match status" value="1"/>
</dbReference>
<feature type="domain" description="Protein kinase" evidence="2">
    <location>
        <begin position="139"/>
        <end position="413"/>
    </location>
</feature>
<keyword evidence="4" id="KW-0808">Transferase</keyword>
<organism evidence="3 5">
    <name type="scientific">Rhizophagus clarus</name>
    <dbReference type="NCBI Taxonomy" id="94130"/>
    <lineage>
        <taxon>Eukaryota</taxon>
        <taxon>Fungi</taxon>
        <taxon>Fungi incertae sedis</taxon>
        <taxon>Mucoromycota</taxon>
        <taxon>Glomeromycotina</taxon>
        <taxon>Glomeromycetes</taxon>
        <taxon>Glomerales</taxon>
        <taxon>Glomeraceae</taxon>
        <taxon>Rhizophagus</taxon>
    </lineage>
</organism>
<dbReference type="SMART" id="SM00220">
    <property type="entry name" value="S_TKc"/>
    <property type="match status" value="1"/>
</dbReference>
<dbReference type="Proteomes" id="UP000247702">
    <property type="component" value="Unassembled WGS sequence"/>
</dbReference>
<keyword evidence="5" id="KW-1185">Reference proteome</keyword>
<dbReference type="GO" id="GO:0004674">
    <property type="term" value="F:protein serine/threonine kinase activity"/>
    <property type="evidence" value="ECO:0007669"/>
    <property type="project" value="TreeGrafter"/>
</dbReference>
<dbReference type="InterPro" id="IPR011009">
    <property type="entry name" value="Kinase-like_dom_sf"/>
</dbReference>
<reference evidence="4" key="2">
    <citation type="submission" date="2019-10" db="EMBL/GenBank/DDBJ databases">
        <title>Conservation and host-specific expression of non-tandemly repeated heterogenous ribosome RNA gene in arbuscular mycorrhizal fungi.</title>
        <authorList>
            <person name="Maeda T."/>
            <person name="Kobayashi Y."/>
            <person name="Nakagawa T."/>
            <person name="Ezawa T."/>
            <person name="Yamaguchi K."/>
            <person name="Bino T."/>
            <person name="Nishimoto Y."/>
            <person name="Shigenobu S."/>
            <person name="Kawaguchi M."/>
        </authorList>
    </citation>
    <scope>NUCLEOTIDE SEQUENCE</scope>
    <source>
        <strain evidence="4">HR1</strain>
    </source>
</reference>
<dbReference type="InterPro" id="IPR017441">
    <property type="entry name" value="Protein_kinase_ATP_BS"/>
</dbReference>
<comment type="caution">
    <text evidence="3">The sequence shown here is derived from an EMBL/GenBank/DDBJ whole genome shotgun (WGS) entry which is preliminary data.</text>
</comment>
<evidence type="ECO:0000256" key="1">
    <source>
        <dbReference type="PROSITE-ProRule" id="PRU10141"/>
    </source>
</evidence>
<dbReference type="SUPFAM" id="SSF49879">
    <property type="entry name" value="SMAD/FHA domain"/>
    <property type="match status" value="1"/>
</dbReference>
<evidence type="ECO:0000313" key="4">
    <source>
        <dbReference type="EMBL" id="GES80752.1"/>
    </source>
</evidence>
<gene>
    <name evidence="4" type="ORF">RCL2_000801100</name>
    <name evidence="3" type="ORF">RclHR1_09850007</name>
</gene>
<dbReference type="PROSITE" id="PS00107">
    <property type="entry name" value="PROTEIN_KINASE_ATP"/>
    <property type="match status" value="1"/>
</dbReference>
<sequence length="424" mass="49601">MSSQVISRLKGRNCRLCIELTENQSSVMIGSDDSCGKGNTKVSEAIISPLHCFVYLHKKENQQFWETYIQDKAMNTQKYVTYVNNCKLKMRGKQLLFDNDVIKLGNNNKFIDFVFHDEYSKRAEEKEIEVPEIYNSRFKNENYLIGKGAHSRIYRARDKKHNGKQCVCKIVKESKDVNQHTFKKLCQEPNLLKSLNHINIIKVLGYYVETDRLLIWQEMMHEDLDKYMSEVKSVSQKKYFDISFQILDALKYLHEKNIVHRDLKPANIMWVDEKQSRLKLIDFGIARYCDIETSDRDMTMCGTPNYTPPEIYHALESGKFHEIHDLYKPAVDIWAFGVISFSLLSGLGLPFFNENEVYTEEALKNNIIKRTIPKEPLIKKNIDKLLIHLITERMLLQDHKKRITADEISNAFINIWKVLGIVDA</sequence>
<dbReference type="AlphaFoldDB" id="A0A2Z6S5S4"/>
<dbReference type="OrthoDB" id="40902at2759"/>
<dbReference type="Gene3D" id="1.10.510.10">
    <property type="entry name" value="Transferase(Phosphotransferase) domain 1"/>
    <property type="match status" value="1"/>
</dbReference>
<protein>
    <submittedName>
        <fullName evidence="4">CAMK/RAD53 protein kinase Mek1</fullName>
    </submittedName>
</protein>
<keyword evidence="1" id="KW-0547">Nucleotide-binding</keyword>
<evidence type="ECO:0000313" key="3">
    <source>
        <dbReference type="EMBL" id="GBC10718.1"/>
    </source>
</evidence>
<dbReference type="PANTHER" id="PTHR44167:SF24">
    <property type="entry name" value="SERINE_THREONINE-PROTEIN KINASE CHK2"/>
    <property type="match status" value="1"/>
</dbReference>
<name>A0A2Z6S5S4_9GLOM</name>
<dbReference type="InterPro" id="IPR000719">
    <property type="entry name" value="Prot_kinase_dom"/>
</dbReference>
<dbReference type="GO" id="GO:0005634">
    <property type="term" value="C:nucleus"/>
    <property type="evidence" value="ECO:0007669"/>
    <property type="project" value="TreeGrafter"/>
</dbReference>
<dbReference type="Pfam" id="PF00069">
    <property type="entry name" value="Pkinase"/>
    <property type="match status" value="1"/>
</dbReference>
<dbReference type="EMBL" id="BEXD01004409">
    <property type="protein sequence ID" value="GBC10718.1"/>
    <property type="molecule type" value="Genomic_DNA"/>
</dbReference>
<proteinExistence type="predicted"/>
<keyword evidence="4" id="KW-0418">Kinase</keyword>
<feature type="binding site" evidence="1">
    <location>
        <position position="169"/>
    </location>
    <ligand>
        <name>ATP</name>
        <dbReference type="ChEBI" id="CHEBI:30616"/>
    </ligand>
</feature>
<dbReference type="Proteomes" id="UP000615446">
    <property type="component" value="Unassembled WGS sequence"/>
</dbReference>
<dbReference type="GO" id="GO:0005524">
    <property type="term" value="F:ATP binding"/>
    <property type="evidence" value="ECO:0007669"/>
    <property type="project" value="UniProtKB-UniRule"/>
</dbReference>
<keyword evidence="1" id="KW-0067">ATP-binding</keyword>
<dbReference type="PROSITE" id="PS50011">
    <property type="entry name" value="PROTEIN_KINASE_DOM"/>
    <property type="match status" value="1"/>
</dbReference>
<evidence type="ECO:0000313" key="5">
    <source>
        <dbReference type="Proteomes" id="UP000247702"/>
    </source>
</evidence>
<dbReference type="GO" id="GO:0005737">
    <property type="term" value="C:cytoplasm"/>
    <property type="evidence" value="ECO:0007669"/>
    <property type="project" value="TreeGrafter"/>
</dbReference>
<dbReference type="GO" id="GO:0044773">
    <property type="term" value="P:mitotic DNA damage checkpoint signaling"/>
    <property type="evidence" value="ECO:0007669"/>
    <property type="project" value="TreeGrafter"/>
</dbReference>
<dbReference type="EMBL" id="BLAL01000053">
    <property type="protein sequence ID" value="GES80752.1"/>
    <property type="molecule type" value="Genomic_DNA"/>
</dbReference>
<evidence type="ECO:0000259" key="2">
    <source>
        <dbReference type="PROSITE" id="PS50011"/>
    </source>
</evidence>
<dbReference type="SUPFAM" id="SSF56112">
    <property type="entry name" value="Protein kinase-like (PK-like)"/>
    <property type="match status" value="1"/>
</dbReference>
<dbReference type="InterPro" id="IPR008984">
    <property type="entry name" value="SMAD_FHA_dom_sf"/>
</dbReference>
<reference evidence="3 5" key="1">
    <citation type="submission" date="2017-11" db="EMBL/GenBank/DDBJ databases">
        <title>The genome of Rhizophagus clarus HR1 reveals common genetic basis of auxotrophy among arbuscular mycorrhizal fungi.</title>
        <authorList>
            <person name="Kobayashi Y."/>
        </authorList>
    </citation>
    <scope>NUCLEOTIDE SEQUENCE [LARGE SCALE GENOMIC DNA]</scope>
    <source>
        <strain evidence="3 5">HR1</strain>
    </source>
</reference>
<dbReference type="Gene3D" id="2.60.200.20">
    <property type="match status" value="1"/>
</dbReference>
<dbReference type="CDD" id="cd14014">
    <property type="entry name" value="STKc_PknB_like"/>
    <property type="match status" value="1"/>
</dbReference>